<dbReference type="OrthoDB" id="5598740at2759"/>
<dbReference type="Proteomes" id="UP000187429">
    <property type="component" value="Unassembled WGS sequence"/>
</dbReference>
<sequence length="238" mass="27164">MSNFRNIRIGYWNCQGLSDRKWVRALAAVQEAKLDILFLAETWFLDHETHVSHPDYLVSTPRILPRPAIGHEQAGIVCLVSQDIRKQISSACVTRYTISIKINGHYIISVYFPPSMKPEKISEHIPDSELSVLIGDINTFFGVRYGTKRIGPLARLNLFRDMTANKSMNHLFPEPLGPTPDHAFVHQSLVANYFFTTLCNDLSDHKFMLLDLNIKIYITLNKSCDDIKFHLQPLNVPA</sequence>
<proteinExistence type="predicted"/>
<keyword evidence="2" id="KW-1185">Reference proteome</keyword>
<name>A0A1R1X9H8_9FUNG</name>
<organism evidence="1 2">
    <name type="scientific">Smittium culicis</name>
    <dbReference type="NCBI Taxonomy" id="133412"/>
    <lineage>
        <taxon>Eukaryota</taxon>
        <taxon>Fungi</taxon>
        <taxon>Fungi incertae sedis</taxon>
        <taxon>Zoopagomycota</taxon>
        <taxon>Kickxellomycotina</taxon>
        <taxon>Harpellomycetes</taxon>
        <taxon>Harpellales</taxon>
        <taxon>Legeriomycetaceae</taxon>
        <taxon>Smittium</taxon>
    </lineage>
</organism>
<protein>
    <recommendedName>
        <fullName evidence="3">Endonuclease/exonuclease/phosphatase domain-containing protein</fullName>
    </recommendedName>
</protein>
<accession>A0A1R1X9H8</accession>
<dbReference type="InterPro" id="IPR036691">
    <property type="entry name" value="Endo/exonu/phosph_ase_sf"/>
</dbReference>
<evidence type="ECO:0000313" key="2">
    <source>
        <dbReference type="Proteomes" id="UP000187429"/>
    </source>
</evidence>
<dbReference type="AlphaFoldDB" id="A0A1R1X9H8"/>
<evidence type="ECO:0008006" key="3">
    <source>
        <dbReference type="Google" id="ProtNLM"/>
    </source>
</evidence>
<gene>
    <name evidence="1" type="ORF">AYI69_g9886</name>
</gene>
<evidence type="ECO:0000313" key="1">
    <source>
        <dbReference type="EMBL" id="OMJ11287.1"/>
    </source>
</evidence>
<reference evidence="2" key="1">
    <citation type="submission" date="2017-01" db="EMBL/GenBank/DDBJ databases">
        <authorList>
            <person name="Wang Y."/>
            <person name="White M."/>
            <person name="Kvist S."/>
            <person name="Moncalvo J.-M."/>
        </authorList>
    </citation>
    <scope>NUCLEOTIDE SEQUENCE [LARGE SCALE GENOMIC DNA]</scope>
    <source>
        <strain evidence="2">ID-206-W2</strain>
    </source>
</reference>
<comment type="caution">
    <text evidence="1">The sequence shown here is derived from an EMBL/GenBank/DDBJ whole genome shotgun (WGS) entry which is preliminary data.</text>
</comment>
<dbReference type="EMBL" id="LSSM01006155">
    <property type="protein sequence ID" value="OMJ11287.1"/>
    <property type="molecule type" value="Genomic_DNA"/>
</dbReference>
<dbReference type="Gene3D" id="3.60.10.10">
    <property type="entry name" value="Endonuclease/exonuclease/phosphatase"/>
    <property type="match status" value="1"/>
</dbReference>
<dbReference type="SUPFAM" id="SSF56219">
    <property type="entry name" value="DNase I-like"/>
    <property type="match status" value="1"/>
</dbReference>